<evidence type="ECO:0000313" key="3">
    <source>
        <dbReference type="EMBL" id="RAL05633.1"/>
    </source>
</evidence>
<keyword evidence="2" id="KW-0472">Membrane</keyword>
<keyword evidence="2" id="KW-1133">Transmembrane helix</keyword>
<evidence type="ECO:0000256" key="1">
    <source>
        <dbReference type="SAM" id="MobiDB-lite"/>
    </source>
</evidence>
<evidence type="ECO:0000313" key="4">
    <source>
        <dbReference type="Proteomes" id="UP000249402"/>
    </source>
</evidence>
<name>A0A395HDT5_9EURO</name>
<gene>
    <name evidence="3" type="ORF">BO80DRAFT_420837</name>
</gene>
<dbReference type="GeneID" id="37223328"/>
<proteinExistence type="predicted"/>
<dbReference type="Proteomes" id="UP000249402">
    <property type="component" value="Unassembled WGS sequence"/>
</dbReference>
<accession>A0A395HDT5</accession>
<dbReference type="AlphaFoldDB" id="A0A395HDT5"/>
<dbReference type="EMBL" id="KZ824420">
    <property type="protein sequence ID" value="RAL05633.1"/>
    <property type="molecule type" value="Genomic_DNA"/>
</dbReference>
<dbReference type="VEuPathDB" id="FungiDB:BO80DRAFT_420837"/>
<organism evidence="3 4">
    <name type="scientific">Aspergillus ibericus CBS 121593</name>
    <dbReference type="NCBI Taxonomy" id="1448316"/>
    <lineage>
        <taxon>Eukaryota</taxon>
        <taxon>Fungi</taxon>
        <taxon>Dikarya</taxon>
        <taxon>Ascomycota</taxon>
        <taxon>Pezizomycotina</taxon>
        <taxon>Eurotiomycetes</taxon>
        <taxon>Eurotiomycetidae</taxon>
        <taxon>Eurotiales</taxon>
        <taxon>Aspergillaceae</taxon>
        <taxon>Aspergillus</taxon>
        <taxon>Aspergillus subgen. Circumdati</taxon>
    </lineage>
</organism>
<keyword evidence="4" id="KW-1185">Reference proteome</keyword>
<protein>
    <submittedName>
        <fullName evidence="3">Uncharacterized protein</fullName>
    </submittedName>
</protein>
<evidence type="ECO:0000256" key="2">
    <source>
        <dbReference type="SAM" id="Phobius"/>
    </source>
</evidence>
<sequence length="55" mass="5722">MKDSPRPSNPPPSLSRALDKGEEGGLRLDLRQWCGMGLGVLVVALLGGGFCGRGV</sequence>
<feature type="region of interest" description="Disordered" evidence="1">
    <location>
        <begin position="1"/>
        <end position="20"/>
    </location>
</feature>
<reference evidence="3 4" key="1">
    <citation type="submission" date="2018-02" db="EMBL/GenBank/DDBJ databases">
        <title>The genomes of Aspergillus section Nigri reveals drivers in fungal speciation.</title>
        <authorList>
            <consortium name="DOE Joint Genome Institute"/>
            <person name="Vesth T.C."/>
            <person name="Nybo J."/>
            <person name="Theobald S."/>
            <person name="Brandl J."/>
            <person name="Frisvad J.C."/>
            <person name="Nielsen K.F."/>
            <person name="Lyhne E.K."/>
            <person name="Kogle M.E."/>
            <person name="Kuo A."/>
            <person name="Riley R."/>
            <person name="Clum A."/>
            <person name="Nolan M."/>
            <person name="Lipzen A."/>
            <person name="Salamov A."/>
            <person name="Henrissat B."/>
            <person name="Wiebenga A."/>
            <person name="De vries R.P."/>
            <person name="Grigoriev I.V."/>
            <person name="Mortensen U.H."/>
            <person name="Andersen M.R."/>
            <person name="Baker S.E."/>
        </authorList>
    </citation>
    <scope>NUCLEOTIDE SEQUENCE [LARGE SCALE GENOMIC DNA]</scope>
    <source>
        <strain evidence="3 4">CBS 121593</strain>
    </source>
</reference>
<feature type="transmembrane region" description="Helical" evidence="2">
    <location>
        <begin position="30"/>
        <end position="51"/>
    </location>
</feature>
<dbReference type="RefSeq" id="XP_025579960.1">
    <property type="nucleotide sequence ID" value="XM_025718463.1"/>
</dbReference>
<keyword evidence="2" id="KW-0812">Transmembrane</keyword>